<reference evidence="1 2" key="1">
    <citation type="submission" date="2018-06" db="EMBL/GenBank/DDBJ databases">
        <authorList>
            <consortium name="Pathogen Informatics"/>
            <person name="Doyle S."/>
        </authorList>
    </citation>
    <scope>NUCLEOTIDE SEQUENCE [LARGE SCALE GENOMIC DNA]</scope>
    <source>
        <strain evidence="1 2">NCTC10821</strain>
    </source>
</reference>
<dbReference type="EMBL" id="UGQT01000001">
    <property type="protein sequence ID" value="STZ58371.1"/>
    <property type="molecule type" value="Genomic_DNA"/>
</dbReference>
<protein>
    <submittedName>
        <fullName evidence="1">Pyridoxamine 5'-phosphate oxidase-like protein</fullName>
    </submittedName>
</protein>
<dbReference type="Proteomes" id="UP000254978">
    <property type="component" value="Unassembled WGS sequence"/>
</dbReference>
<keyword evidence="2" id="KW-1185">Reference proteome</keyword>
<name>A0A378TC40_9MYCO</name>
<evidence type="ECO:0000313" key="2">
    <source>
        <dbReference type="Proteomes" id="UP000254978"/>
    </source>
</evidence>
<organism evidence="1 2">
    <name type="scientific">Mycolicibacterium tokaiense</name>
    <dbReference type="NCBI Taxonomy" id="39695"/>
    <lineage>
        <taxon>Bacteria</taxon>
        <taxon>Bacillati</taxon>
        <taxon>Actinomycetota</taxon>
        <taxon>Actinomycetes</taxon>
        <taxon>Mycobacteriales</taxon>
        <taxon>Mycobacteriaceae</taxon>
        <taxon>Mycolicibacterium</taxon>
    </lineage>
</organism>
<dbReference type="AlphaFoldDB" id="A0A378TC40"/>
<sequence length="106" mass="11674">MSVKVELDTLAETLADYTFAYLITVGEDHRTHVMAEVPVLRDGVFELASVGNSTRRNVHAFDTVTLVWPPRRPDGLTLIIDGRGEVGDGLRVIPLRAVLHRAATPQ</sequence>
<dbReference type="RefSeq" id="WP_068915341.1">
    <property type="nucleotide sequence ID" value="NZ_AP022600.1"/>
</dbReference>
<proteinExistence type="predicted"/>
<dbReference type="OrthoDB" id="8907583at2"/>
<accession>A0A378TC40</accession>
<gene>
    <name evidence="1" type="ORF">NCTC10821_01883</name>
</gene>
<evidence type="ECO:0000313" key="1">
    <source>
        <dbReference type="EMBL" id="STZ58371.1"/>
    </source>
</evidence>